<dbReference type="OrthoDB" id="9802530at2"/>
<reference evidence="1 2" key="1">
    <citation type="submission" date="2019-09" db="EMBL/GenBank/DDBJ databases">
        <title>Genome sequence of Clostridium sp. EA1.</title>
        <authorList>
            <person name="Poehlein A."/>
            <person name="Bengelsdorf F.R."/>
            <person name="Daniel R."/>
        </authorList>
    </citation>
    <scope>NUCLEOTIDE SEQUENCE [LARGE SCALE GENOMIC DNA]</scope>
    <source>
        <strain evidence="1 2">EA1</strain>
    </source>
</reference>
<evidence type="ECO:0000313" key="2">
    <source>
        <dbReference type="Proteomes" id="UP000469440"/>
    </source>
</evidence>
<evidence type="ECO:0008006" key="3">
    <source>
        <dbReference type="Google" id="ProtNLM"/>
    </source>
</evidence>
<gene>
    <name evidence="1" type="ORF">CAFE_08220</name>
</gene>
<dbReference type="EMBL" id="VWXL01000019">
    <property type="protein sequence ID" value="MVB10145.1"/>
    <property type="molecule type" value="Genomic_DNA"/>
</dbReference>
<dbReference type="SUPFAM" id="SSF57783">
    <property type="entry name" value="Zinc beta-ribbon"/>
    <property type="match status" value="1"/>
</dbReference>
<organism evidence="1 2">
    <name type="scientific">Caproicibacter fermentans</name>
    <dbReference type="NCBI Taxonomy" id="2576756"/>
    <lineage>
        <taxon>Bacteria</taxon>
        <taxon>Bacillati</taxon>
        <taxon>Bacillota</taxon>
        <taxon>Clostridia</taxon>
        <taxon>Eubacteriales</taxon>
        <taxon>Acutalibacteraceae</taxon>
        <taxon>Caproicibacter</taxon>
    </lineage>
</organism>
<accession>A0A6N8HX17</accession>
<protein>
    <recommendedName>
        <fullName evidence="3">DUF3991 domain-containing protein</fullName>
    </recommendedName>
</protein>
<dbReference type="Proteomes" id="UP000469440">
    <property type="component" value="Unassembled WGS sequence"/>
</dbReference>
<sequence length="396" mass="44226">MTGAHVTGDMGHFRPAFWVKKVPALTVFTLDGRWYWNSQGITDTNGHAPHALDFIQNYEGKSYKEAVCILAGTIDLPAPAEPVQNMKLPPPEGKQDFILPERSGNFRNLFAYLVKERGFDSGFVKDMVEQHKIFQGITYNKLRIVGYAKDGTVRYAVKEKFKDEFSRLPRMKETVNNGTAGSPFHTQESLSPGTVQELLKTGQIRMFQNLVMVGYDKDGIPRYASMRSMNSSGKPVKVDVTGSDKSYPFVLEGAAGNETVCVFESPIEAMSYRILCKITGSERISCPMISLGGAAAMQSLDRYLREHPEIHSIVIGLNNDSKAFGHDINAGRNGTEKIMDRYGSAYAVTMHKPFLNDWNDVLKNFRKNLEGKLPEPEHSVYIRQNVSKAKQVGIAI</sequence>
<evidence type="ECO:0000313" key="1">
    <source>
        <dbReference type="EMBL" id="MVB10145.1"/>
    </source>
</evidence>
<proteinExistence type="predicted"/>
<comment type="caution">
    <text evidence="1">The sequence shown here is derived from an EMBL/GenBank/DDBJ whole genome shotgun (WGS) entry which is preliminary data.</text>
</comment>
<dbReference type="AlphaFoldDB" id="A0A6N8HX17"/>
<keyword evidence="2" id="KW-1185">Reference proteome</keyword>
<dbReference type="Gene3D" id="3.40.1360.10">
    <property type="match status" value="1"/>
</dbReference>
<name>A0A6N8HX17_9FIRM</name>